<name>A0A839UQN5_9GAMM</name>
<reference evidence="1 2" key="1">
    <citation type="submission" date="2020-08" db="EMBL/GenBank/DDBJ databases">
        <title>Genomic Encyclopedia of Type Strains, Phase III (KMG-III): the genomes of soil and plant-associated and newly described type strains.</title>
        <authorList>
            <person name="Whitman W."/>
        </authorList>
    </citation>
    <scope>NUCLEOTIDE SEQUENCE [LARGE SCALE GENOMIC DNA]</scope>
    <source>
        <strain evidence="1 2">CECT 8571</strain>
    </source>
</reference>
<sequence>MKNDHFKALQNLSAEENFEAYMEAMVSVGPHPDLLRAAQFCKERFSHIPFYAERAKKYPDFWLNFAAGSVNIGLDPSTGEL</sequence>
<organism evidence="1 2">
    <name type="scientific">Simiduia aestuariiviva</name>
    <dbReference type="NCBI Taxonomy" id="1510459"/>
    <lineage>
        <taxon>Bacteria</taxon>
        <taxon>Pseudomonadati</taxon>
        <taxon>Pseudomonadota</taxon>
        <taxon>Gammaproteobacteria</taxon>
        <taxon>Cellvibrionales</taxon>
        <taxon>Cellvibrionaceae</taxon>
        <taxon>Simiduia</taxon>
    </lineage>
</organism>
<proteinExistence type="predicted"/>
<keyword evidence="2" id="KW-1185">Reference proteome</keyword>
<dbReference type="Proteomes" id="UP000559987">
    <property type="component" value="Unassembled WGS sequence"/>
</dbReference>
<gene>
    <name evidence="1" type="ORF">FHS30_003369</name>
</gene>
<protein>
    <submittedName>
        <fullName evidence="1">Uncharacterized protein</fullName>
    </submittedName>
</protein>
<dbReference type="AlphaFoldDB" id="A0A839UQN5"/>
<evidence type="ECO:0000313" key="1">
    <source>
        <dbReference type="EMBL" id="MBB3170152.1"/>
    </source>
</evidence>
<accession>A0A839UQN5</accession>
<comment type="caution">
    <text evidence="1">The sequence shown here is derived from an EMBL/GenBank/DDBJ whole genome shotgun (WGS) entry which is preliminary data.</text>
</comment>
<evidence type="ECO:0000313" key="2">
    <source>
        <dbReference type="Proteomes" id="UP000559987"/>
    </source>
</evidence>
<dbReference type="EMBL" id="JACHXZ010000006">
    <property type="protein sequence ID" value="MBB3170152.1"/>
    <property type="molecule type" value="Genomic_DNA"/>
</dbReference>
<dbReference type="RefSeq" id="WP_183911652.1">
    <property type="nucleotide sequence ID" value="NZ_JACHXZ010000006.1"/>
</dbReference>